<dbReference type="PANTHER" id="PTHR21740:SF8">
    <property type="entry name" value="NCK-ASSOCIATED PROTEIN 5"/>
    <property type="match status" value="1"/>
</dbReference>
<keyword evidence="3" id="KW-1185">Reference proteome</keyword>
<feature type="region of interest" description="Disordered" evidence="1">
    <location>
        <begin position="1735"/>
        <end position="1916"/>
    </location>
</feature>
<feature type="compositionally biased region" description="Low complexity" evidence="1">
    <location>
        <begin position="794"/>
        <end position="817"/>
    </location>
</feature>
<evidence type="ECO:0000256" key="1">
    <source>
        <dbReference type="SAM" id="MobiDB-lite"/>
    </source>
</evidence>
<feature type="compositionally biased region" description="Polar residues" evidence="1">
    <location>
        <begin position="479"/>
        <end position="499"/>
    </location>
</feature>
<feature type="compositionally biased region" description="Basic residues" evidence="1">
    <location>
        <begin position="781"/>
        <end position="793"/>
    </location>
</feature>
<feature type="compositionally biased region" description="Low complexity" evidence="1">
    <location>
        <begin position="500"/>
        <end position="514"/>
    </location>
</feature>
<evidence type="ECO:0008006" key="4">
    <source>
        <dbReference type="Google" id="ProtNLM"/>
    </source>
</evidence>
<organism evidence="2 3">
    <name type="scientific">Magallana gigas</name>
    <name type="common">Pacific oyster</name>
    <name type="synonym">Crassostrea gigas</name>
    <dbReference type="NCBI Taxonomy" id="29159"/>
    <lineage>
        <taxon>Eukaryota</taxon>
        <taxon>Metazoa</taxon>
        <taxon>Spiralia</taxon>
        <taxon>Lophotrochozoa</taxon>
        <taxon>Mollusca</taxon>
        <taxon>Bivalvia</taxon>
        <taxon>Autobranchia</taxon>
        <taxon>Pteriomorphia</taxon>
        <taxon>Ostreida</taxon>
        <taxon>Ostreoidea</taxon>
        <taxon>Ostreidae</taxon>
        <taxon>Magallana</taxon>
    </lineage>
</organism>
<dbReference type="Proteomes" id="UP000005408">
    <property type="component" value="Unassembled WGS sequence"/>
</dbReference>
<dbReference type="GO" id="GO:0007019">
    <property type="term" value="P:microtubule depolymerization"/>
    <property type="evidence" value="ECO:0007669"/>
    <property type="project" value="TreeGrafter"/>
</dbReference>
<reference evidence="2" key="1">
    <citation type="submission" date="2022-08" db="UniProtKB">
        <authorList>
            <consortium name="EnsemblMetazoa"/>
        </authorList>
    </citation>
    <scope>IDENTIFICATION</scope>
    <source>
        <strain evidence="2">05x7-T-G4-1.051#20</strain>
    </source>
</reference>
<dbReference type="PANTHER" id="PTHR21740">
    <property type="entry name" value="NCK-ASSOCIATED PROTEIN 5"/>
    <property type="match status" value="1"/>
</dbReference>
<feature type="compositionally biased region" description="Polar residues" evidence="1">
    <location>
        <begin position="374"/>
        <end position="387"/>
    </location>
</feature>
<proteinExistence type="predicted"/>
<protein>
    <recommendedName>
        <fullName evidence="4">Nck-associated protein 5</fullName>
    </recommendedName>
</protein>
<feature type="compositionally biased region" description="Low complexity" evidence="1">
    <location>
        <begin position="1010"/>
        <end position="1059"/>
    </location>
</feature>
<feature type="compositionally biased region" description="Low complexity" evidence="1">
    <location>
        <begin position="852"/>
        <end position="865"/>
    </location>
</feature>
<dbReference type="EnsemblMetazoa" id="G26589.1">
    <property type="protein sequence ID" value="G26589.1:cds"/>
    <property type="gene ID" value="G26589"/>
</dbReference>
<feature type="region of interest" description="Disordered" evidence="1">
    <location>
        <begin position="415"/>
        <end position="561"/>
    </location>
</feature>
<feature type="compositionally biased region" description="Basic and acidic residues" evidence="1">
    <location>
        <begin position="1876"/>
        <end position="1886"/>
    </location>
</feature>
<feature type="compositionally biased region" description="Basic residues" evidence="1">
    <location>
        <begin position="726"/>
        <end position="741"/>
    </location>
</feature>
<feature type="compositionally biased region" description="Basic and acidic residues" evidence="1">
    <location>
        <begin position="1751"/>
        <end position="1763"/>
    </location>
</feature>
<feature type="compositionally biased region" description="Basic and acidic residues" evidence="1">
    <location>
        <begin position="1811"/>
        <end position="1822"/>
    </location>
</feature>
<evidence type="ECO:0000313" key="3">
    <source>
        <dbReference type="Proteomes" id="UP000005408"/>
    </source>
</evidence>
<dbReference type="GO" id="GO:0035371">
    <property type="term" value="C:microtubule plus-end"/>
    <property type="evidence" value="ECO:0007669"/>
    <property type="project" value="TreeGrafter"/>
</dbReference>
<feature type="region of interest" description="Disordered" evidence="1">
    <location>
        <begin position="937"/>
        <end position="1062"/>
    </location>
</feature>
<accession>A0A8W8L5S0</accession>
<feature type="compositionally biased region" description="Basic and acidic residues" evidence="1">
    <location>
        <begin position="66"/>
        <end position="75"/>
    </location>
</feature>
<feature type="compositionally biased region" description="Low complexity" evidence="1">
    <location>
        <begin position="1823"/>
        <end position="1836"/>
    </location>
</feature>
<name>A0A8W8L5S0_MAGGI</name>
<sequence length="1916" mass="213344">MERKKDKKVLKSKTLPPRKTYPAEFDDFDFFSSTDSSTDWEDVLEKKIEDLSRQLTNEKQQHRKEKQQVAKLQRELARAKSDSQKFLTKEAPLLKEVEQERMLRHEAEKRLKDMTSESENCQARLQSLQGEFKKMEEMVKSMMQYKTKIEQLKQEKSSLSITYESNLQKYRSYISNLERENMMLLNDVKRFETQMDGKTDERSKLLLERLKMLEAENSSLVLENEQQRQQYEKCLDEIANQVVQALLAQKTLREECVKLQKKVNDLEHQNMELSHMFQQKSQFSSQALIQSSSQSMSSSTLCDPQSCSNSVTSLPAQFSSAISLCSQTMHLSPMSQYILQNTVAQKCLQHFIPDSTESLHGFSSDFPTEEQRPRSVSTSSYVPSTQGEDVAPHTKIETEFPATPSSPKVKHISMAERVQTKRSSSVSSLQGPVKPSRTNSTSALPKSRISQTVQSKSISDVNSSRVISTSADHLDVNSKKSVSQPDNINRVNKQTLSTRSVKVQSSVSSGKSVQNRTSIPIKHTSKSQPSLPQASKAIIKPLNKQDRSVKDSEVGQKSSSADVAYSKTTNFSSAIKSNTSTIHSVYSSQLDRSSSDKRMDAIKENLGNPPSVSLLPKAQYFYEYSDEDSDFNRPVSADFSTTSTVSLNELLEEEDTDTLLDEEFTAETFAFFDSPTFANKNSHGDSKSFSPKEIQMRKEKSSSLGSKPDIVKDTLNCVPSKSPLTNRRKSMQHPSKRKHQSQRPNSLVLTPKEKQFMYHGYSSSSLSSTDSDETWSPKMERKIRPHHKPKRKSSSSSNRSSYHSSSVSDKQSLKSSQELTPVATEVPKLPKTNSVSLETLQKSEGTSSCHGSESNESLNLNSLPRKGPPPPVPKKPSASNKKSPGIRMGIQSPGFRQNKPALVPTLSKENIALPKPHEFKMNYTDSAVSLQQHHIISTQEISKLNPKYVATSDSSFESNKSDRVERSGSKDDGYSTMSSDIQPELQDKYNDNVQVNADSIDRNKLAGKDSCPTTPAKSSKSSTGSEGDSMIGHASGSDEVTSSSVSSPHLSDSPSPQSPAYGSLGRVRAMKLMFEAECQKSTETKISRFPLRKSPSVDSTLSSKCSHPEAVLKRHSLGDDSALFQNTQSELKKTQDPIVEIKTNVHTTQVAKTFFSETKFEPFVPSAKPILKPVIPETPPSFQPLHLSEENFLSDIPEEKDECEMSTASSVNRLDCISKYHQPLVKHLDHLHMFKVRKHKTVWSSFQGLSRALSDSDLHKCGGSTSDNELEQILNSAKGGNLSLERSTSLNDLKKTKKVKCVLKATPPLSRQGHRLIIDEVKVIGQVQEIIKAHIYHQLSIESESEDDLQSLSYTQILANKQKKEQRYQHMLSQMSPYTDLSQLPTLGSDPLQKLSAAQYSESLIMEQRFVRQGTPSSDSSCQEVDSKFRSDYYSLCMVGSKGSLFSGSNDGDNEQFKAEQAPQHTCKETNDKKNCQGCISARNTQEFDEISRQLASLSKTVNALHKSLTSLNSHDSDTESNEEQIQLFPSTAENFRDNDGYQWVEDEFYLTPCGGEIIMGGSPFSETGACADWVNEYMDDTSCNDEFEYYGNLQSSNANGKYDFKSLCESIMEDDLNPASNTGNGEARIPEEKIPKKLVEKPPRKLETRKQKLGSASLDAMVHLSGESMESLDDNIGVDHVMCSRLIGRGEKGHGAVRCTPVSRPAVDLSQYFSHFGEREKEAVAAFDFLDEVPSSPDDLQNRIHVKVKVTKDSPGDREPGKDGTSASNARDLKLNKSTESSLKQKLIPVKENGTGKAVSSGASKTASQKSEEGSSKKDNSTSKTTPNKSKSQPKATSQLGRFRMFRKQSQGTEDNKKQAQGLDSANSNSTNEKSAIKNKEDKKILSKLPRKLIPTKNKSTKPKVESKIPKATAK</sequence>
<feature type="compositionally biased region" description="Basic and acidic residues" evidence="1">
    <location>
        <begin position="543"/>
        <end position="554"/>
    </location>
</feature>
<dbReference type="OMA" id="STHSTEM"/>
<feature type="region of interest" description="Disordered" evidence="1">
    <location>
        <begin position="55"/>
        <end position="75"/>
    </location>
</feature>
<dbReference type="OrthoDB" id="8930856at2759"/>
<feature type="compositionally biased region" description="Polar residues" evidence="1">
    <location>
        <begin position="831"/>
        <end position="851"/>
    </location>
</feature>
<feature type="compositionally biased region" description="Polar residues" evidence="1">
    <location>
        <begin position="421"/>
        <end position="471"/>
    </location>
</feature>
<feature type="region of interest" description="Disordered" evidence="1">
    <location>
        <begin position="361"/>
        <end position="393"/>
    </location>
</feature>
<feature type="compositionally biased region" description="Basic and acidic residues" evidence="1">
    <location>
        <begin position="959"/>
        <end position="973"/>
    </location>
</feature>
<evidence type="ECO:0000313" key="2">
    <source>
        <dbReference type="EnsemblMetazoa" id="G26589.1:cds"/>
    </source>
</evidence>
<dbReference type="InterPro" id="IPR026163">
    <property type="entry name" value="Nckap5l"/>
</dbReference>
<feature type="compositionally biased region" description="Polar residues" evidence="1">
    <location>
        <begin position="1863"/>
        <end position="1875"/>
    </location>
</feature>
<feature type="region of interest" description="Disordered" evidence="1">
    <location>
        <begin position="681"/>
        <end position="909"/>
    </location>
</feature>
<dbReference type="GO" id="GO:0001578">
    <property type="term" value="P:microtubule bundle formation"/>
    <property type="evidence" value="ECO:0007669"/>
    <property type="project" value="TreeGrafter"/>
</dbReference>